<keyword evidence="9" id="KW-1185">Reference proteome</keyword>
<reference evidence="9" key="1">
    <citation type="journal article" date="2019" name="Int. J. Syst. Evol. Microbiol.">
        <title>The Global Catalogue of Microorganisms (GCM) 10K type strain sequencing project: providing services to taxonomists for standard genome sequencing and annotation.</title>
        <authorList>
            <consortium name="The Broad Institute Genomics Platform"/>
            <consortium name="The Broad Institute Genome Sequencing Center for Infectious Disease"/>
            <person name="Wu L."/>
            <person name="Ma J."/>
        </authorList>
    </citation>
    <scope>NUCLEOTIDE SEQUENCE [LARGE SCALE GENOMIC DNA]</scope>
    <source>
        <strain evidence="9">KCTC 42911</strain>
    </source>
</reference>
<feature type="domain" description="Tyr recombinase" evidence="6">
    <location>
        <begin position="184"/>
        <end position="359"/>
    </location>
</feature>
<protein>
    <submittedName>
        <fullName evidence="8">Tyrosine-type recombinase/integrase</fullName>
    </submittedName>
</protein>
<dbReference type="Gene3D" id="1.10.150.130">
    <property type="match status" value="1"/>
</dbReference>
<dbReference type="InterPro" id="IPR050808">
    <property type="entry name" value="Phage_Integrase"/>
</dbReference>
<dbReference type="InterPro" id="IPR044068">
    <property type="entry name" value="CB"/>
</dbReference>
<dbReference type="SUPFAM" id="SSF56349">
    <property type="entry name" value="DNA breaking-rejoining enzymes"/>
    <property type="match status" value="1"/>
</dbReference>
<dbReference type="CDD" id="cd00801">
    <property type="entry name" value="INT_P4_C"/>
    <property type="match status" value="1"/>
</dbReference>
<dbReference type="PANTHER" id="PTHR30629:SF2">
    <property type="entry name" value="PROPHAGE INTEGRASE INTS-RELATED"/>
    <property type="match status" value="1"/>
</dbReference>
<dbReference type="Gene3D" id="3.30.160.390">
    <property type="entry name" value="Integrase, DNA-binding domain"/>
    <property type="match status" value="1"/>
</dbReference>
<dbReference type="EMBL" id="JBHRXI010000017">
    <property type="protein sequence ID" value="MFC3615614.1"/>
    <property type="molecule type" value="Genomic_DNA"/>
</dbReference>
<dbReference type="Gene3D" id="1.10.443.10">
    <property type="entry name" value="Intergrase catalytic core"/>
    <property type="match status" value="1"/>
</dbReference>
<keyword evidence="3 5" id="KW-0238">DNA-binding</keyword>
<dbReference type="RefSeq" id="WP_386736881.1">
    <property type="nucleotide sequence ID" value="NZ_JBHRXI010000017.1"/>
</dbReference>
<dbReference type="PROSITE" id="PS51900">
    <property type="entry name" value="CB"/>
    <property type="match status" value="1"/>
</dbReference>
<keyword evidence="2" id="KW-0229">DNA integration</keyword>
<comment type="caution">
    <text evidence="8">The sequence shown here is derived from an EMBL/GenBank/DDBJ whole genome shotgun (WGS) entry which is preliminary data.</text>
</comment>
<dbReference type="Pfam" id="PF00589">
    <property type="entry name" value="Phage_integrase"/>
    <property type="match status" value="1"/>
</dbReference>
<sequence length="371" mass="42445">MKLRLTDMAIKKLPHPAQGQVTHWDELTPGFGLRCSTKSKSFVVMYGERRKLKTIGRYPDMSLSDARAQAKRFFVLHQEGAHGEHQHAISFDEAKDRFLEDCRNKNKPRTVADYTRHLDKHFQFSGNLEDVSRQQVMKVVSSLSNTPSEQSHAYVAIRTMMNWCVRHGLVEQSIVPQIKQGSIARNRVLSEGELRDVFLRSQETPFPFGPIMQLLILTGQRRSEVGSLRRTWIIDDCVVFPAGFTKNKREHRFPLTGRSQEIIEGLPDTGDLLFPAATNNEKTFSGWAWHKAQFDDDLEDVAPYTLHDLRRTFATVHAKIGTPIHVTEKLLNHVTGTISGVAAVYNQHTYAEEMREAMARFDEYIVKLIET</sequence>
<dbReference type="InterPro" id="IPR013762">
    <property type="entry name" value="Integrase-like_cat_sf"/>
</dbReference>
<name>A0ABV7TJ86_9RHOB</name>
<dbReference type="PROSITE" id="PS51898">
    <property type="entry name" value="TYR_RECOMBINASE"/>
    <property type="match status" value="1"/>
</dbReference>
<evidence type="ECO:0000259" key="6">
    <source>
        <dbReference type="PROSITE" id="PS51898"/>
    </source>
</evidence>
<dbReference type="Pfam" id="PF13356">
    <property type="entry name" value="Arm-DNA-bind_3"/>
    <property type="match status" value="1"/>
</dbReference>
<proteinExistence type="inferred from homology"/>
<dbReference type="InterPro" id="IPR025166">
    <property type="entry name" value="Integrase_DNA_bind_dom"/>
</dbReference>
<evidence type="ECO:0000256" key="3">
    <source>
        <dbReference type="ARBA" id="ARBA00023125"/>
    </source>
</evidence>
<feature type="domain" description="Core-binding (CB)" evidence="7">
    <location>
        <begin position="89"/>
        <end position="165"/>
    </location>
</feature>
<evidence type="ECO:0000313" key="8">
    <source>
        <dbReference type="EMBL" id="MFC3615614.1"/>
    </source>
</evidence>
<evidence type="ECO:0000259" key="7">
    <source>
        <dbReference type="PROSITE" id="PS51900"/>
    </source>
</evidence>
<dbReference type="InterPro" id="IPR010998">
    <property type="entry name" value="Integrase_recombinase_N"/>
</dbReference>
<gene>
    <name evidence="8" type="ORF">ACFORG_17795</name>
</gene>
<dbReference type="PANTHER" id="PTHR30629">
    <property type="entry name" value="PROPHAGE INTEGRASE"/>
    <property type="match status" value="1"/>
</dbReference>
<dbReference type="InterPro" id="IPR011010">
    <property type="entry name" value="DNA_brk_join_enz"/>
</dbReference>
<evidence type="ECO:0000313" key="9">
    <source>
        <dbReference type="Proteomes" id="UP001595629"/>
    </source>
</evidence>
<accession>A0ABV7TJ86</accession>
<comment type="similarity">
    <text evidence="1">Belongs to the 'phage' integrase family.</text>
</comment>
<organism evidence="8 9">
    <name type="scientific">Lutimaribacter marinistellae</name>
    <dbReference type="NCBI Taxonomy" id="1820329"/>
    <lineage>
        <taxon>Bacteria</taxon>
        <taxon>Pseudomonadati</taxon>
        <taxon>Pseudomonadota</taxon>
        <taxon>Alphaproteobacteria</taxon>
        <taxon>Rhodobacterales</taxon>
        <taxon>Roseobacteraceae</taxon>
        <taxon>Lutimaribacter</taxon>
    </lineage>
</organism>
<evidence type="ECO:0000256" key="2">
    <source>
        <dbReference type="ARBA" id="ARBA00022908"/>
    </source>
</evidence>
<dbReference type="Proteomes" id="UP001595629">
    <property type="component" value="Unassembled WGS sequence"/>
</dbReference>
<evidence type="ECO:0000256" key="4">
    <source>
        <dbReference type="ARBA" id="ARBA00023172"/>
    </source>
</evidence>
<evidence type="ECO:0000256" key="1">
    <source>
        <dbReference type="ARBA" id="ARBA00008857"/>
    </source>
</evidence>
<dbReference type="InterPro" id="IPR038488">
    <property type="entry name" value="Integrase_DNA-bd_sf"/>
</dbReference>
<evidence type="ECO:0000256" key="5">
    <source>
        <dbReference type="PROSITE-ProRule" id="PRU01248"/>
    </source>
</evidence>
<keyword evidence="4" id="KW-0233">DNA recombination</keyword>
<dbReference type="InterPro" id="IPR002104">
    <property type="entry name" value="Integrase_catalytic"/>
</dbReference>